<dbReference type="InterPro" id="IPR000276">
    <property type="entry name" value="GPCR_Rhodpsn"/>
</dbReference>
<dbReference type="GO" id="GO:0004930">
    <property type="term" value="F:G protein-coupled receptor activity"/>
    <property type="evidence" value="ECO:0007669"/>
    <property type="project" value="UniProtKB-KW"/>
</dbReference>
<reference evidence="10 11" key="1">
    <citation type="submission" date="2020-06" db="EMBL/GenBank/DDBJ databases">
        <authorList>
            <person name="Li R."/>
            <person name="Bekaert M."/>
        </authorList>
    </citation>
    <scope>NUCLEOTIDE SEQUENCE [LARGE SCALE GENOMIC DNA]</scope>
    <source>
        <strain evidence="11">wild</strain>
    </source>
</reference>
<keyword evidence="11" id="KW-1185">Reference proteome</keyword>
<dbReference type="Proteomes" id="UP000507470">
    <property type="component" value="Unassembled WGS sequence"/>
</dbReference>
<dbReference type="PRINTS" id="PR00237">
    <property type="entry name" value="GPCRRHODOPSN"/>
</dbReference>
<sequence length="359" mass="41008">MDLNITTEEWNTNYVKTLIPNIIFNTICLIIGLTGNSVVLFVYFFKMKYRREDRFFIPVLTVFDLIAGTASTIFHITDYIYFVSYPSEAVCVGLNFTIGLTSTASAHMLLVIGIQRYLKICRPHGFQLTLVRRRIAIFVIVGVSLSFSIPIAIVTGLKNVTGTFKGYKVTGISCSNVANTSSAFNSQIFFGCLLIVLAINTIATVIVYIPIGRVIHKRLVIMTATHSKTEETSTTENKESSYQIQDNCQGRNMFTDSNVSQPRTEDPKGLQRARKSRVNFNMMFFTLVIFYMLSYTPTLIMFVITTSDSLYWYKLSSSKLNLYIFLNRLFIIHHIVNPFVYGYFDLVFRKSLRQVFRCN</sequence>
<evidence type="ECO:0000313" key="11">
    <source>
        <dbReference type="Proteomes" id="UP000507470"/>
    </source>
</evidence>
<feature type="transmembrane region" description="Helical" evidence="8">
    <location>
        <begin position="55"/>
        <end position="76"/>
    </location>
</feature>
<dbReference type="PROSITE" id="PS50262">
    <property type="entry name" value="G_PROTEIN_RECEP_F1_2"/>
    <property type="match status" value="1"/>
</dbReference>
<keyword evidence="2 8" id="KW-0812">Transmembrane</keyword>
<dbReference type="AlphaFoldDB" id="A0A6J8BI70"/>
<dbReference type="OrthoDB" id="6098956at2759"/>
<comment type="subcellular location">
    <subcellularLocation>
        <location evidence="1">Membrane</location>
        <topology evidence="1">Multi-pass membrane protein</topology>
    </subcellularLocation>
</comment>
<dbReference type="Gene3D" id="1.20.1070.10">
    <property type="entry name" value="Rhodopsin 7-helix transmembrane proteins"/>
    <property type="match status" value="1"/>
</dbReference>
<evidence type="ECO:0000256" key="8">
    <source>
        <dbReference type="SAM" id="Phobius"/>
    </source>
</evidence>
<keyword evidence="4" id="KW-0297">G-protein coupled receptor</keyword>
<keyword evidence="7" id="KW-0807">Transducer</keyword>
<protein>
    <recommendedName>
        <fullName evidence="9">G-protein coupled receptors family 1 profile domain-containing protein</fullName>
    </recommendedName>
</protein>
<evidence type="ECO:0000256" key="7">
    <source>
        <dbReference type="ARBA" id="ARBA00023224"/>
    </source>
</evidence>
<dbReference type="GO" id="GO:0005886">
    <property type="term" value="C:plasma membrane"/>
    <property type="evidence" value="ECO:0007669"/>
    <property type="project" value="TreeGrafter"/>
</dbReference>
<feature type="transmembrane region" description="Helical" evidence="8">
    <location>
        <begin position="188"/>
        <end position="209"/>
    </location>
</feature>
<evidence type="ECO:0000256" key="2">
    <source>
        <dbReference type="ARBA" id="ARBA00022692"/>
    </source>
</evidence>
<dbReference type="SUPFAM" id="SSF81321">
    <property type="entry name" value="Family A G protein-coupled receptor-like"/>
    <property type="match status" value="1"/>
</dbReference>
<evidence type="ECO:0000256" key="6">
    <source>
        <dbReference type="ARBA" id="ARBA00023170"/>
    </source>
</evidence>
<gene>
    <name evidence="10" type="ORF">MCOR_19110</name>
</gene>
<evidence type="ECO:0000259" key="9">
    <source>
        <dbReference type="PROSITE" id="PS50262"/>
    </source>
</evidence>
<dbReference type="CDD" id="cd00637">
    <property type="entry name" value="7tm_classA_rhodopsin-like"/>
    <property type="match status" value="1"/>
</dbReference>
<evidence type="ECO:0000256" key="4">
    <source>
        <dbReference type="ARBA" id="ARBA00023040"/>
    </source>
</evidence>
<dbReference type="EMBL" id="CACVKT020003358">
    <property type="protein sequence ID" value="CAC5383353.1"/>
    <property type="molecule type" value="Genomic_DNA"/>
</dbReference>
<feature type="transmembrane region" description="Helical" evidence="8">
    <location>
        <begin position="324"/>
        <end position="344"/>
    </location>
</feature>
<name>A0A6J8BI70_MYTCO</name>
<evidence type="ECO:0000256" key="5">
    <source>
        <dbReference type="ARBA" id="ARBA00023136"/>
    </source>
</evidence>
<feature type="transmembrane region" description="Helical" evidence="8">
    <location>
        <begin position="135"/>
        <end position="157"/>
    </location>
</feature>
<accession>A0A6J8BI70</accession>
<feature type="transmembrane region" description="Helical" evidence="8">
    <location>
        <begin position="282"/>
        <end position="304"/>
    </location>
</feature>
<dbReference type="PANTHER" id="PTHR45695:SF9">
    <property type="entry name" value="LEUCOKININ RECEPTOR"/>
    <property type="match status" value="1"/>
</dbReference>
<evidence type="ECO:0000256" key="1">
    <source>
        <dbReference type="ARBA" id="ARBA00004141"/>
    </source>
</evidence>
<keyword evidence="6" id="KW-0675">Receptor</keyword>
<feature type="domain" description="G-protein coupled receptors family 1 profile" evidence="9">
    <location>
        <begin position="35"/>
        <end position="341"/>
    </location>
</feature>
<organism evidence="10 11">
    <name type="scientific">Mytilus coruscus</name>
    <name type="common">Sea mussel</name>
    <dbReference type="NCBI Taxonomy" id="42192"/>
    <lineage>
        <taxon>Eukaryota</taxon>
        <taxon>Metazoa</taxon>
        <taxon>Spiralia</taxon>
        <taxon>Lophotrochozoa</taxon>
        <taxon>Mollusca</taxon>
        <taxon>Bivalvia</taxon>
        <taxon>Autobranchia</taxon>
        <taxon>Pteriomorphia</taxon>
        <taxon>Mytilida</taxon>
        <taxon>Mytiloidea</taxon>
        <taxon>Mytilidae</taxon>
        <taxon>Mytilinae</taxon>
        <taxon>Mytilus</taxon>
    </lineage>
</organism>
<dbReference type="PANTHER" id="PTHR45695">
    <property type="entry name" value="LEUCOKININ RECEPTOR-RELATED"/>
    <property type="match status" value="1"/>
</dbReference>
<evidence type="ECO:0000313" key="10">
    <source>
        <dbReference type="EMBL" id="CAC5383353.1"/>
    </source>
</evidence>
<proteinExistence type="predicted"/>
<feature type="transmembrane region" description="Helical" evidence="8">
    <location>
        <begin position="96"/>
        <end position="114"/>
    </location>
</feature>
<keyword evidence="5 8" id="KW-0472">Membrane</keyword>
<dbReference type="InterPro" id="IPR017452">
    <property type="entry name" value="GPCR_Rhodpsn_7TM"/>
</dbReference>
<evidence type="ECO:0000256" key="3">
    <source>
        <dbReference type="ARBA" id="ARBA00022989"/>
    </source>
</evidence>
<dbReference type="Pfam" id="PF00001">
    <property type="entry name" value="7tm_1"/>
    <property type="match status" value="1"/>
</dbReference>
<feature type="transmembrane region" description="Helical" evidence="8">
    <location>
        <begin position="22"/>
        <end position="43"/>
    </location>
</feature>
<keyword evidence="3 8" id="KW-1133">Transmembrane helix</keyword>